<feature type="transmembrane region" description="Helical" evidence="2">
    <location>
        <begin position="184"/>
        <end position="208"/>
    </location>
</feature>
<sequence>MSTEDHPEVPQTRAEARAAREAAEREAEEREPAEREAAEHSGTGADTEDASPRGSLSERSETKRVERASASRNEAPNPPEVPRAPEGERLRLPPVAQPVSSSTASRSPLNDPQQEFRQPESPQPESPQQESPQQESPQQESPQPESPQPESPQPESPQQESPQPESPQQESPPQELKRTPDRRFLYTILAVLAVLGVVVGGLGAVSLFQGPRVSDVQVDEAEAIDVSGSRVILTANQSLQQIDESQVTVEPAVPFTVDAEGRSIGIRFTVPLDDSTEYTVRVAGATGAGGGPASDLSTSFTTPAAKIFLLNRSDDDDSIFRTDLSGENAVPVFSHPRINDYRSTSTRLVVAVEDDDGSRILVMDHDGDNVRELPLPGDGYVSSVQVSERGGLVGYTYSDRELSEDTGRASVLVTQSIDGDDEPQIIEVGDAEASIAEWQFVPDSAAVLFIDFAGTLSLDDRSGGAGAQNMGIAVSLPGISRGTYTAIVRRADGSTVALNLADGSETAITASDPDFGPATTITPYPGGTLRHIVARDPNGLPTGQAIIRVDDDGAATSLFDVASGNAILQACPSPSGQYVAITVAPTLVENPYDDLLVPLPKTLQTHLIDLRSGEEMVVLTGFDASWCQMAPRF</sequence>
<feature type="region of interest" description="Disordered" evidence="1">
    <location>
        <begin position="1"/>
        <end position="177"/>
    </location>
</feature>
<keyword evidence="4" id="KW-1185">Reference proteome</keyword>
<protein>
    <recommendedName>
        <fullName evidence="5">SbsA Ig-like domain-containing protein</fullName>
    </recommendedName>
</protein>
<keyword evidence="2" id="KW-0472">Membrane</keyword>
<name>A0ABV3LE64_9MICO</name>
<feature type="compositionally biased region" description="Low complexity" evidence="1">
    <location>
        <begin position="156"/>
        <end position="174"/>
    </location>
</feature>
<dbReference type="RefSeq" id="WP_366232369.1">
    <property type="nucleotide sequence ID" value="NZ_JBFBMH010000003.1"/>
</dbReference>
<evidence type="ECO:0000313" key="4">
    <source>
        <dbReference type="Proteomes" id="UP001553715"/>
    </source>
</evidence>
<keyword evidence="2" id="KW-1133">Transmembrane helix</keyword>
<dbReference type="SUPFAM" id="SSF82171">
    <property type="entry name" value="DPP6 N-terminal domain-like"/>
    <property type="match status" value="1"/>
</dbReference>
<comment type="caution">
    <text evidence="3">The sequence shown here is derived from an EMBL/GenBank/DDBJ whole genome shotgun (WGS) entry which is preliminary data.</text>
</comment>
<accession>A0ABV3LE64</accession>
<keyword evidence="2" id="KW-0812">Transmembrane</keyword>
<gene>
    <name evidence="3" type="ORF">AB0301_03280</name>
</gene>
<evidence type="ECO:0000256" key="1">
    <source>
        <dbReference type="SAM" id="MobiDB-lite"/>
    </source>
</evidence>
<evidence type="ECO:0000313" key="3">
    <source>
        <dbReference type="EMBL" id="MEW1974096.1"/>
    </source>
</evidence>
<feature type="compositionally biased region" description="Basic and acidic residues" evidence="1">
    <location>
        <begin position="56"/>
        <end position="69"/>
    </location>
</feature>
<evidence type="ECO:0000256" key="2">
    <source>
        <dbReference type="SAM" id="Phobius"/>
    </source>
</evidence>
<evidence type="ECO:0008006" key="5">
    <source>
        <dbReference type="Google" id="ProtNLM"/>
    </source>
</evidence>
<feature type="compositionally biased region" description="Pro residues" evidence="1">
    <location>
        <begin position="144"/>
        <end position="155"/>
    </location>
</feature>
<dbReference type="EMBL" id="JBFBMH010000003">
    <property type="protein sequence ID" value="MEW1974096.1"/>
    <property type="molecule type" value="Genomic_DNA"/>
</dbReference>
<reference evidence="3 4" key="1">
    <citation type="submission" date="2024-06" db="EMBL/GenBank/DDBJ databases">
        <title>The Natural Products Discovery Center: Release of the First 8490 Sequenced Strains for Exploring Actinobacteria Biosynthetic Diversity.</title>
        <authorList>
            <person name="Kalkreuter E."/>
            <person name="Kautsar S.A."/>
            <person name="Yang D."/>
            <person name="Bader C.D."/>
            <person name="Teijaro C.N."/>
            <person name="Fluegel L."/>
            <person name="Davis C.M."/>
            <person name="Simpson J.R."/>
            <person name="Lauterbach L."/>
            <person name="Steele A.D."/>
            <person name="Gui C."/>
            <person name="Meng S."/>
            <person name="Li G."/>
            <person name="Viehrig K."/>
            <person name="Ye F."/>
            <person name="Su P."/>
            <person name="Kiefer A.F."/>
            <person name="Nichols A."/>
            <person name="Cepeda A.J."/>
            <person name="Yan W."/>
            <person name="Fan B."/>
            <person name="Jiang Y."/>
            <person name="Adhikari A."/>
            <person name="Zheng C.-J."/>
            <person name="Schuster L."/>
            <person name="Cowan T.M."/>
            <person name="Smanski M.J."/>
            <person name="Chevrette M.G."/>
            <person name="De Carvalho L.P.S."/>
            <person name="Shen B."/>
        </authorList>
    </citation>
    <scope>NUCLEOTIDE SEQUENCE [LARGE SCALE GENOMIC DNA]</scope>
    <source>
        <strain evidence="3 4">NPDC077434</strain>
    </source>
</reference>
<dbReference type="Proteomes" id="UP001553715">
    <property type="component" value="Unassembled WGS sequence"/>
</dbReference>
<organism evidence="3 4">
    <name type="scientific">Microbacterium profundi</name>
    <dbReference type="NCBI Taxonomy" id="450380"/>
    <lineage>
        <taxon>Bacteria</taxon>
        <taxon>Bacillati</taxon>
        <taxon>Actinomycetota</taxon>
        <taxon>Actinomycetes</taxon>
        <taxon>Micrococcales</taxon>
        <taxon>Microbacteriaceae</taxon>
        <taxon>Microbacterium</taxon>
    </lineage>
</organism>
<feature type="compositionally biased region" description="Low complexity" evidence="1">
    <location>
        <begin position="126"/>
        <end position="143"/>
    </location>
</feature>
<feature type="compositionally biased region" description="Polar residues" evidence="1">
    <location>
        <begin position="98"/>
        <end position="111"/>
    </location>
</feature>
<feature type="compositionally biased region" description="Basic and acidic residues" evidence="1">
    <location>
        <begin position="1"/>
        <end position="39"/>
    </location>
</feature>
<proteinExistence type="predicted"/>